<dbReference type="Proteomes" id="UP000749559">
    <property type="component" value="Unassembled WGS sequence"/>
</dbReference>
<gene>
    <name evidence="1" type="ORF">OFUS_LOCUS12773</name>
</gene>
<organism evidence="1 2">
    <name type="scientific">Owenia fusiformis</name>
    <name type="common">Polychaete worm</name>
    <dbReference type="NCBI Taxonomy" id="6347"/>
    <lineage>
        <taxon>Eukaryota</taxon>
        <taxon>Metazoa</taxon>
        <taxon>Spiralia</taxon>
        <taxon>Lophotrochozoa</taxon>
        <taxon>Annelida</taxon>
        <taxon>Polychaeta</taxon>
        <taxon>Sedentaria</taxon>
        <taxon>Canalipalpata</taxon>
        <taxon>Sabellida</taxon>
        <taxon>Oweniida</taxon>
        <taxon>Oweniidae</taxon>
        <taxon>Owenia</taxon>
    </lineage>
</organism>
<proteinExistence type="predicted"/>
<reference evidence="1" key="1">
    <citation type="submission" date="2022-03" db="EMBL/GenBank/DDBJ databases">
        <authorList>
            <person name="Martin C."/>
        </authorList>
    </citation>
    <scope>NUCLEOTIDE SEQUENCE</scope>
</reference>
<dbReference type="EMBL" id="CAIIXF020000006">
    <property type="protein sequence ID" value="CAH1786985.1"/>
    <property type="molecule type" value="Genomic_DNA"/>
</dbReference>
<comment type="caution">
    <text evidence="1">The sequence shown here is derived from an EMBL/GenBank/DDBJ whole genome shotgun (WGS) entry which is preliminary data.</text>
</comment>
<accession>A0A8J1TZW5</accession>
<name>A0A8J1TZW5_OWEFU</name>
<dbReference type="AlphaFoldDB" id="A0A8J1TZW5"/>
<evidence type="ECO:0000313" key="1">
    <source>
        <dbReference type="EMBL" id="CAH1786985.1"/>
    </source>
</evidence>
<sequence length="318" mass="36417">MATRMEDCRPKDPELIPFKNFPSTMPRLMLMLAMARLACIVGTVISADTPGHSITRNTNHLDDLKIINNILESIGIDLKTQQHSRSIHANDINDEGDPFERDMNARSIEKRFTRSWIDMIGHKVRPRKGITKSIVSNDGMPMLQMSGFMGKRTQMQPTIENKQNEVNPLDSSMYSDDFMDSESEERLYKKQNDNNWGLPVEFPNQMKRVEGSIDTINTEPPMGNDEHLKRILLKDLLSSAFQQHELKRNSIMPILHYLPAIQSRFQKQKQFTPPILHMGGMIGKRNRHIDINNTESEPNFKLLVKAVLSALSSEGYQT</sequence>
<protein>
    <submittedName>
        <fullName evidence="1">Uncharacterized protein</fullName>
    </submittedName>
</protein>
<keyword evidence="2" id="KW-1185">Reference proteome</keyword>
<evidence type="ECO:0000313" key="2">
    <source>
        <dbReference type="Proteomes" id="UP000749559"/>
    </source>
</evidence>